<evidence type="ECO:0000313" key="5">
    <source>
        <dbReference type="Proteomes" id="UP000014184"/>
    </source>
</evidence>
<feature type="domain" description="DUF11" evidence="3">
    <location>
        <begin position="41"/>
        <end position="135"/>
    </location>
</feature>
<feature type="chain" id="PRO_5040492566" description="DUF11 domain-containing protein" evidence="2">
    <location>
        <begin position="28"/>
        <end position="207"/>
    </location>
</feature>
<protein>
    <recommendedName>
        <fullName evidence="3">DUF11 domain-containing protein</fullName>
    </recommendedName>
</protein>
<evidence type="ECO:0000259" key="3">
    <source>
        <dbReference type="Pfam" id="PF01345"/>
    </source>
</evidence>
<dbReference type="InterPro" id="IPR013783">
    <property type="entry name" value="Ig-like_fold"/>
</dbReference>
<sequence>MTVRNRTIAVLLGGLAGLLALPSLGHASPQPDDTVPGRSNDITLSITDSRDRIAVGEDTAYTVTVRNEGEEAAPELLVAQIAPAHLDLREADGGGVIEDNTAAWLVSLGPGEEETRTVTATLVEDPGQDTVATTVCAGWQEADSPLVCADDENTVGAQNGSVPLRPFFTGAGIAAAAALLVGLVVAVLRRPRKPRGRHARHRAAARR</sequence>
<evidence type="ECO:0000256" key="1">
    <source>
        <dbReference type="SAM" id="Phobius"/>
    </source>
</evidence>
<feature type="signal peptide" evidence="2">
    <location>
        <begin position="1"/>
        <end position="27"/>
    </location>
</feature>
<dbReference type="Gene3D" id="2.60.40.10">
    <property type="entry name" value="Immunoglobulins"/>
    <property type="match status" value="1"/>
</dbReference>
<dbReference type="RefSeq" id="WP_016188135.1">
    <property type="nucleotide sequence ID" value="NZ_AOSG01000009.1"/>
</dbReference>
<name>A0A9P2WSA4_THEFU</name>
<dbReference type="EMBL" id="AOSG01000009">
    <property type="protein sequence ID" value="EOR72483.1"/>
    <property type="molecule type" value="Genomic_DNA"/>
</dbReference>
<proteinExistence type="predicted"/>
<dbReference type="InterPro" id="IPR001434">
    <property type="entry name" value="OmcB-like_DUF11"/>
</dbReference>
<organism evidence="4 5">
    <name type="scientific">Thermobifida fusca TM51</name>
    <dbReference type="NCBI Taxonomy" id="1169414"/>
    <lineage>
        <taxon>Bacteria</taxon>
        <taxon>Bacillati</taxon>
        <taxon>Actinomycetota</taxon>
        <taxon>Actinomycetes</taxon>
        <taxon>Streptosporangiales</taxon>
        <taxon>Nocardiopsidaceae</taxon>
        <taxon>Thermobifida</taxon>
    </lineage>
</organism>
<dbReference type="Pfam" id="PF01345">
    <property type="entry name" value="DUF11"/>
    <property type="match status" value="1"/>
</dbReference>
<gene>
    <name evidence="4" type="ORF">TM51_02150</name>
</gene>
<keyword evidence="1" id="KW-1133">Transmembrane helix</keyword>
<keyword evidence="1" id="KW-0812">Transmembrane</keyword>
<keyword evidence="1" id="KW-0472">Membrane</keyword>
<comment type="caution">
    <text evidence="4">The sequence shown here is derived from an EMBL/GenBank/DDBJ whole genome shotgun (WGS) entry which is preliminary data.</text>
</comment>
<reference evidence="4 5" key="1">
    <citation type="journal article" date="2013" name="Genome Announc.">
        <title>Draft Genome Sequence of the Lignocellulose Decomposer Thermobifida fusca Strain TM51.</title>
        <authorList>
            <person name="Toth A."/>
            <person name="Barna T."/>
            <person name="Nagy I."/>
            <person name="Horvath B."/>
            <person name="Nagy I."/>
            <person name="Tancsics A."/>
            <person name="Kriszt B."/>
            <person name="Baka E."/>
            <person name="Fekete C."/>
            <person name="Kukolya J."/>
        </authorList>
    </citation>
    <scope>NUCLEOTIDE SEQUENCE [LARGE SCALE GENOMIC DNA]</scope>
    <source>
        <strain evidence="4 5">TM51</strain>
    </source>
</reference>
<keyword evidence="5" id="KW-1185">Reference proteome</keyword>
<dbReference type="Proteomes" id="UP000014184">
    <property type="component" value="Unassembled WGS sequence"/>
</dbReference>
<feature type="transmembrane region" description="Helical" evidence="1">
    <location>
        <begin position="167"/>
        <end position="188"/>
    </location>
</feature>
<dbReference type="GO" id="GO:0005975">
    <property type="term" value="P:carbohydrate metabolic process"/>
    <property type="evidence" value="ECO:0007669"/>
    <property type="project" value="UniProtKB-ARBA"/>
</dbReference>
<dbReference type="AlphaFoldDB" id="A0A9P2WSA4"/>
<accession>A0A9P2WSA4</accession>
<keyword evidence="2" id="KW-0732">Signal</keyword>
<evidence type="ECO:0000313" key="4">
    <source>
        <dbReference type="EMBL" id="EOR72483.1"/>
    </source>
</evidence>
<evidence type="ECO:0000256" key="2">
    <source>
        <dbReference type="SAM" id="SignalP"/>
    </source>
</evidence>